<dbReference type="EMBL" id="HBUF01663122">
    <property type="protein sequence ID" value="CAG6789070.1"/>
    <property type="molecule type" value="Transcribed_RNA"/>
</dbReference>
<dbReference type="EMBL" id="HBUF01351100">
    <property type="protein sequence ID" value="CAG6713864.1"/>
    <property type="molecule type" value="Transcribed_RNA"/>
</dbReference>
<dbReference type="EMBL" id="HBUF01351102">
    <property type="protein sequence ID" value="CAG6713870.1"/>
    <property type="molecule type" value="Transcribed_RNA"/>
</dbReference>
<reference evidence="1" key="1">
    <citation type="submission" date="2021-05" db="EMBL/GenBank/DDBJ databases">
        <authorList>
            <person name="Alioto T."/>
            <person name="Alioto T."/>
            <person name="Gomez Garrido J."/>
        </authorList>
    </citation>
    <scope>NUCLEOTIDE SEQUENCE</scope>
</reference>
<organism evidence="1">
    <name type="scientific">Cacopsylla melanoneura</name>
    <dbReference type="NCBI Taxonomy" id="428564"/>
    <lineage>
        <taxon>Eukaryota</taxon>
        <taxon>Metazoa</taxon>
        <taxon>Ecdysozoa</taxon>
        <taxon>Arthropoda</taxon>
        <taxon>Hexapoda</taxon>
        <taxon>Insecta</taxon>
        <taxon>Pterygota</taxon>
        <taxon>Neoptera</taxon>
        <taxon>Paraneoptera</taxon>
        <taxon>Hemiptera</taxon>
        <taxon>Sternorrhyncha</taxon>
        <taxon>Psylloidea</taxon>
        <taxon>Psyllidae</taxon>
        <taxon>Psyllinae</taxon>
        <taxon>Cacopsylla</taxon>
    </lineage>
</organism>
<sequence>MTNRCTKQELKRCRRSGRAKYRRLIPVSTETMRTACRSNSELIAPYLKRSSRKPNKSWLRFTRDSSVIRSVSLKTFARNRPLSCWNSRNPRGDPANMMPR</sequence>
<proteinExistence type="predicted"/>
<name>A0A8D8UXA8_9HEMI</name>
<dbReference type="EMBL" id="HBUF01137120">
    <property type="protein sequence ID" value="CAG6645477.1"/>
    <property type="molecule type" value="Transcribed_RNA"/>
</dbReference>
<dbReference type="EMBL" id="HBUF01351103">
    <property type="protein sequence ID" value="CAG6713873.1"/>
    <property type="molecule type" value="Transcribed_RNA"/>
</dbReference>
<dbReference type="EMBL" id="HBUF01663121">
    <property type="protein sequence ID" value="CAG6789068.1"/>
    <property type="molecule type" value="Transcribed_RNA"/>
</dbReference>
<accession>A0A8D8UXA8</accession>
<protein>
    <submittedName>
        <fullName evidence="1">Uncharacterized protein</fullName>
    </submittedName>
</protein>
<dbReference type="EMBL" id="HBUF01351105">
    <property type="protein sequence ID" value="CAG6713879.1"/>
    <property type="molecule type" value="Transcribed_RNA"/>
</dbReference>
<evidence type="ECO:0000313" key="1">
    <source>
        <dbReference type="EMBL" id="CAG6713873.1"/>
    </source>
</evidence>
<dbReference type="EMBL" id="HBUF01322530">
    <property type="protein sequence ID" value="CAG6695265.1"/>
    <property type="molecule type" value="Transcribed_RNA"/>
</dbReference>
<dbReference type="AlphaFoldDB" id="A0A8D8UXA8"/>
<dbReference type="EMBL" id="HBUF01351104">
    <property type="protein sequence ID" value="CAG6713876.1"/>
    <property type="molecule type" value="Transcribed_RNA"/>
</dbReference>